<dbReference type="InterPro" id="IPR025187">
    <property type="entry name" value="DUF4112"/>
</dbReference>
<evidence type="ECO:0008006" key="4">
    <source>
        <dbReference type="Google" id="ProtNLM"/>
    </source>
</evidence>
<feature type="compositionally biased region" description="Basic and acidic residues" evidence="1">
    <location>
        <begin position="140"/>
        <end position="156"/>
    </location>
</feature>
<reference evidence="2" key="1">
    <citation type="journal article" date="2020" name="Fungal Divers.">
        <title>Resolving the Mortierellaceae phylogeny through synthesis of multi-gene phylogenetics and phylogenomics.</title>
        <authorList>
            <person name="Vandepol N."/>
            <person name="Liber J."/>
            <person name="Desiro A."/>
            <person name="Na H."/>
            <person name="Kennedy M."/>
            <person name="Barry K."/>
            <person name="Grigoriev I.V."/>
            <person name="Miller A.N."/>
            <person name="O'Donnell K."/>
            <person name="Stajich J.E."/>
            <person name="Bonito G."/>
        </authorList>
    </citation>
    <scope>NUCLEOTIDE SEQUENCE</scope>
    <source>
        <strain evidence="2">NVP1</strain>
    </source>
</reference>
<keyword evidence="3" id="KW-1185">Reference proteome</keyword>
<organism evidence="2 3">
    <name type="scientific">Podila minutissima</name>
    <dbReference type="NCBI Taxonomy" id="64525"/>
    <lineage>
        <taxon>Eukaryota</taxon>
        <taxon>Fungi</taxon>
        <taxon>Fungi incertae sedis</taxon>
        <taxon>Mucoromycota</taxon>
        <taxon>Mortierellomycotina</taxon>
        <taxon>Mortierellomycetes</taxon>
        <taxon>Mortierellales</taxon>
        <taxon>Mortierellaceae</taxon>
        <taxon>Podila</taxon>
    </lineage>
</organism>
<protein>
    <recommendedName>
        <fullName evidence="4">DUF4112 domain-containing protein</fullName>
    </recommendedName>
</protein>
<sequence>MTKPSQTQDHIVTVPAPTHESTGSKIKNFFRKDKKIKVELSEEDARILEQVQASGQGLIPVAGDMITLAMALNLVRTAQKADIPRYLVRKMLFNIVIDFGFGLVPLLGDVADFVFKANDRNAKIFEEYLYARAAQNAEDAEAKAKKNHDSSAHTKEGAIPLHSIN</sequence>
<comment type="caution">
    <text evidence="2">The sequence shown here is derived from an EMBL/GenBank/DDBJ whole genome shotgun (WGS) entry which is preliminary data.</text>
</comment>
<gene>
    <name evidence="2" type="ORF">BG006_007104</name>
</gene>
<dbReference type="AlphaFoldDB" id="A0A9P5SHM2"/>
<accession>A0A9P5SHM2</accession>
<dbReference type="EMBL" id="JAAAUY010000440">
    <property type="protein sequence ID" value="KAF9329892.1"/>
    <property type="molecule type" value="Genomic_DNA"/>
</dbReference>
<dbReference type="PANTHER" id="PTHR35519">
    <property type="entry name" value="MEMBRANE PROTEINS"/>
    <property type="match status" value="1"/>
</dbReference>
<feature type="region of interest" description="Disordered" evidence="1">
    <location>
        <begin position="140"/>
        <end position="165"/>
    </location>
</feature>
<evidence type="ECO:0000313" key="3">
    <source>
        <dbReference type="Proteomes" id="UP000696485"/>
    </source>
</evidence>
<dbReference type="Proteomes" id="UP000696485">
    <property type="component" value="Unassembled WGS sequence"/>
</dbReference>
<dbReference type="Pfam" id="PF13430">
    <property type="entry name" value="DUF4112"/>
    <property type="match status" value="1"/>
</dbReference>
<proteinExistence type="predicted"/>
<dbReference type="PANTHER" id="PTHR35519:SF2">
    <property type="entry name" value="PH DOMAIN PROTEIN"/>
    <property type="match status" value="1"/>
</dbReference>
<evidence type="ECO:0000313" key="2">
    <source>
        <dbReference type="EMBL" id="KAF9329892.1"/>
    </source>
</evidence>
<evidence type="ECO:0000256" key="1">
    <source>
        <dbReference type="SAM" id="MobiDB-lite"/>
    </source>
</evidence>
<name>A0A9P5SHM2_9FUNG</name>